<feature type="compositionally biased region" description="Low complexity" evidence="15">
    <location>
        <begin position="224"/>
        <end position="252"/>
    </location>
</feature>
<keyword evidence="6" id="KW-0519">Myristate</keyword>
<dbReference type="OrthoDB" id="9979246at2759"/>
<comment type="catalytic activity">
    <reaction evidence="13">
        <text>O-phospho-L-tyrosyl-[protein] + H2O = L-tyrosyl-[protein] + phosphate</text>
        <dbReference type="Rhea" id="RHEA:10684"/>
        <dbReference type="Rhea" id="RHEA-COMP:10136"/>
        <dbReference type="Rhea" id="RHEA-COMP:20101"/>
        <dbReference type="ChEBI" id="CHEBI:15377"/>
        <dbReference type="ChEBI" id="CHEBI:43474"/>
        <dbReference type="ChEBI" id="CHEBI:46858"/>
        <dbReference type="ChEBI" id="CHEBI:61978"/>
        <dbReference type="EC" id="3.1.3.48"/>
    </reaction>
</comment>
<dbReference type="GO" id="GO:0005886">
    <property type="term" value="C:plasma membrane"/>
    <property type="evidence" value="ECO:0007669"/>
    <property type="project" value="UniProtKB-SubCell"/>
</dbReference>
<evidence type="ECO:0000256" key="14">
    <source>
        <dbReference type="ARBA" id="ARBA00068799"/>
    </source>
</evidence>
<dbReference type="PROSITE" id="PS50056">
    <property type="entry name" value="TYR_PHOSPHATASE_2"/>
    <property type="match status" value="1"/>
</dbReference>
<comment type="catalytic activity">
    <reaction evidence="11">
        <text>O-phospho-L-seryl-[protein] + H2O = L-seryl-[protein] + phosphate</text>
        <dbReference type="Rhea" id="RHEA:20629"/>
        <dbReference type="Rhea" id="RHEA-COMP:9863"/>
        <dbReference type="Rhea" id="RHEA-COMP:11604"/>
        <dbReference type="ChEBI" id="CHEBI:15377"/>
        <dbReference type="ChEBI" id="CHEBI:29999"/>
        <dbReference type="ChEBI" id="CHEBI:43474"/>
        <dbReference type="ChEBI" id="CHEBI:83421"/>
        <dbReference type="EC" id="3.1.3.16"/>
    </reaction>
</comment>
<dbReference type="EMBL" id="CAJVCH010559080">
    <property type="protein sequence ID" value="CAG7831160.1"/>
    <property type="molecule type" value="Genomic_DNA"/>
</dbReference>
<dbReference type="GO" id="GO:0007165">
    <property type="term" value="P:signal transduction"/>
    <property type="evidence" value="ECO:0007669"/>
    <property type="project" value="TreeGrafter"/>
</dbReference>
<evidence type="ECO:0000313" key="18">
    <source>
        <dbReference type="EMBL" id="CAG7831160.1"/>
    </source>
</evidence>
<dbReference type="Proteomes" id="UP000708208">
    <property type="component" value="Unassembled WGS sequence"/>
</dbReference>
<evidence type="ECO:0000259" key="16">
    <source>
        <dbReference type="PROSITE" id="PS50054"/>
    </source>
</evidence>
<evidence type="ECO:0000256" key="9">
    <source>
        <dbReference type="ARBA" id="ARBA00023136"/>
    </source>
</evidence>
<evidence type="ECO:0000256" key="11">
    <source>
        <dbReference type="ARBA" id="ARBA00047761"/>
    </source>
</evidence>
<keyword evidence="19" id="KW-1185">Reference proteome</keyword>
<evidence type="ECO:0000259" key="17">
    <source>
        <dbReference type="PROSITE" id="PS50056"/>
    </source>
</evidence>
<comment type="catalytic activity">
    <reaction evidence="12">
        <text>O-phospho-L-threonyl-[protein] + H2O = L-threonyl-[protein] + phosphate</text>
        <dbReference type="Rhea" id="RHEA:47004"/>
        <dbReference type="Rhea" id="RHEA-COMP:11060"/>
        <dbReference type="Rhea" id="RHEA-COMP:11605"/>
        <dbReference type="ChEBI" id="CHEBI:15377"/>
        <dbReference type="ChEBI" id="CHEBI:30013"/>
        <dbReference type="ChEBI" id="CHEBI:43474"/>
        <dbReference type="ChEBI" id="CHEBI:61977"/>
        <dbReference type="EC" id="3.1.3.16"/>
    </reaction>
</comment>
<keyword evidence="9" id="KW-0472">Membrane</keyword>
<reference evidence="18" key="1">
    <citation type="submission" date="2021-06" db="EMBL/GenBank/DDBJ databases">
        <authorList>
            <person name="Hodson N. C."/>
            <person name="Mongue J. A."/>
            <person name="Jaron S. K."/>
        </authorList>
    </citation>
    <scope>NUCLEOTIDE SEQUENCE</scope>
</reference>
<accession>A0A8J2LC19</accession>
<dbReference type="PROSITE" id="PS50054">
    <property type="entry name" value="TYR_PHOSPHATASE_DUAL"/>
    <property type="match status" value="1"/>
</dbReference>
<protein>
    <recommendedName>
        <fullName evidence="14">Dual specificity protein phosphatase 15</fullName>
        <ecNumber evidence="4">3.1.3.16</ecNumber>
        <ecNumber evidence="3">3.1.3.48</ecNumber>
    </recommendedName>
</protein>
<evidence type="ECO:0000256" key="12">
    <source>
        <dbReference type="ARBA" id="ARBA00048336"/>
    </source>
</evidence>
<gene>
    <name evidence="18" type="ORF">AFUS01_LOCUS40916</name>
</gene>
<feature type="compositionally biased region" description="Low complexity" evidence="15">
    <location>
        <begin position="271"/>
        <end position="284"/>
    </location>
</feature>
<dbReference type="Pfam" id="PF00782">
    <property type="entry name" value="DSPc"/>
    <property type="match status" value="1"/>
</dbReference>
<feature type="region of interest" description="Disordered" evidence="15">
    <location>
        <begin position="269"/>
        <end position="399"/>
    </location>
</feature>
<proteinExistence type="inferred from homology"/>
<evidence type="ECO:0000256" key="8">
    <source>
        <dbReference type="ARBA" id="ARBA00022912"/>
    </source>
</evidence>
<evidence type="ECO:0000256" key="15">
    <source>
        <dbReference type="SAM" id="MobiDB-lite"/>
    </source>
</evidence>
<evidence type="ECO:0000256" key="13">
    <source>
        <dbReference type="ARBA" id="ARBA00051722"/>
    </source>
</evidence>
<dbReference type="PANTHER" id="PTHR45948">
    <property type="entry name" value="DUAL SPECIFICITY PROTEIN PHOSPHATASE DDB_G0269404-RELATED"/>
    <property type="match status" value="1"/>
</dbReference>
<comment type="caution">
    <text evidence="18">The sequence shown here is derived from an EMBL/GenBank/DDBJ whole genome shotgun (WGS) entry which is preliminary data.</text>
</comment>
<dbReference type="EC" id="3.1.3.16" evidence="4"/>
<evidence type="ECO:0000256" key="4">
    <source>
        <dbReference type="ARBA" id="ARBA00013081"/>
    </source>
</evidence>
<keyword evidence="5" id="KW-1003">Cell membrane</keyword>
<dbReference type="InterPro" id="IPR020422">
    <property type="entry name" value="TYR_PHOSPHATASE_DUAL_dom"/>
</dbReference>
<dbReference type="SMART" id="SM00195">
    <property type="entry name" value="DSPc"/>
    <property type="match status" value="1"/>
</dbReference>
<dbReference type="GO" id="GO:0004725">
    <property type="term" value="F:protein tyrosine phosphatase activity"/>
    <property type="evidence" value="ECO:0007669"/>
    <property type="project" value="UniProtKB-EC"/>
</dbReference>
<name>A0A8J2LC19_9HEXA</name>
<comment type="similarity">
    <text evidence="2">Belongs to the protein-tyrosine phosphatase family. Non-receptor class dual specificity subfamily.</text>
</comment>
<organism evidence="18 19">
    <name type="scientific">Allacma fusca</name>
    <dbReference type="NCBI Taxonomy" id="39272"/>
    <lineage>
        <taxon>Eukaryota</taxon>
        <taxon>Metazoa</taxon>
        <taxon>Ecdysozoa</taxon>
        <taxon>Arthropoda</taxon>
        <taxon>Hexapoda</taxon>
        <taxon>Collembola</taxon>
        <taxon>Symphypleona</taxon>
        <taxon>Sminthuridae</taxon>
        <taxon>Allacma</taxon>
    </lineage>
</organism>
<evidence type="ECO:0000256" key="1">
    <source>
        <dbReference type="ARBA" id="ARBA00004342"/>
    </source>
</evidence>
<feature type="compositionally biased region" description="Low complexity" evidence="15">
    <location>
        <begin position="295"/>
        <end position="309"/>
    </location>
</feature>
<keyword evidence="8" id="KW-0904">Protein phosphatase</keyword>
<evidence type="ECO:0000256" key="5">
    <source>
        <dbReference type="ARBA" id="ARBA00022475"/>
    </source>
</evidence>
<feature type="compositionally biased region" description="Polar residues" evidence="15">
    <location>
        <begin position="343"/>
        <end position="386"/>
    </location>
</feature>
<dbReference type="AlphaFoldDB" id="A0A8J2LC19"/>
<keyword evidence="10" id="KW-0449">Lipoprotein</keyword>
<evidence type="ECO:0000256" key="6">
    <source>
        <dbReference type="ARBA" id="ARBA00022707"/>
    </source>
</evidence>
<comment type="subcellular location">
    <subcellularLocation>
        <location evidence="1">Cell membrane</location>
        <topology evidence="1">Lipid-anchor</topology>
        <orientation evidence="1">Cytoplasmic side</orientation>
    </subcellularLocation>
</comment>
<feature type="domain" description="Tyrosine specific protein phosphatases" evidence="17">
    <location>
        <begin position="60"/>
        <end position="120"/>
    </location>
</feature>
<dbReference type="InterPro" id="IPR000387">
    <property type="entry name" value="Tyr_Pase_dom"/>
</dbReference>
<dbReference type="FunFam" id="3.90.190.10:FF:000052">
    <property type="entry name" value="Dual specificity phosphatase 15"/>
    <property type="match status" value="1"/>
</dbReference>
<evidence type="ECO:0000256" key="7">
    <source>
        <dbReference type="ARBA" id="ARBA00022801"/>
    </source>
</evidence>
<dbReference type="EC" id="3.1.3.48" evidence="3"/>
<sequence length="416" mass="45859">MNRVLPGLYVGNYRDSKDTCQLERHKISHIIAIHDAARRIHSDKEYLCIMASDSPYQNLSQYFPTCNDFIHSARVQGSQSNVLIHCLAGMSRSVTIVIAYIMSITSLRWNEALKVVRGARAVSNPNSGFQKQLQEFESTRLAEERRRLAEKFPGTIYSESDEEHCKRLLASYNNLLLSRAICEGRCSSARVCPTGTCRAHYGSPKLGRQKSTESSIQVYPAIASSSSSKPESGMSPTSSTTASPSPSPHNSPKGWERHYGCWKNHFRQRQSSAGSGSGSAPGSPVLYRVSKGQRSDSMTSISSSSSVNSLPTQLPDRDCFVPNVITRSCPNSPRRLPKKLPRTGSQAENDSSLMQHQASGSSKSSPNVWQPPASTCSRFQSHTASARNAAPKPSGISSNTRWVMKRSAYRYNMEND</sequence>
<feature type="domain" description="Tyrosine-protein phosphatase" evidence="16">
    <location>
        <begin position="1"/>
        <end position="142"/>
    </location>
</feature>
<dbReference type="PANTHER" id="PTHR45948:SF2">
    <property type="entry name" value="DUAL SPECIFICITY PROTEIN PHOSPHATASE"/>
    <property type="match status" value="1"/>
</dbReference>
<evidence type="ECO:0000256" key="3">
    <source>
        <dbReference type="ARBA" id="ARBA00013064"/>
    </source>
</evidence>
<evidence type="ECO:0000313" key="19">
    <source>
        <dbReference type="Proteomes" id="UP000708208"/>
    </source>
</evidence>
<feature type="region of interest" description="Disordered" evidence="15">
    <location>
        <begin position="221"/>
        <end position="254"/>
    </location>
</feature>
<keyword evidence="7" id="KW-0378">Hydrolase</keyword>
<evidence type="ECO:0000256" key="2">
    <source>
        <dbReference type="ARBA" id="ARBA00008601"/>
    </source>
</evidence>
<dbReference type="GO" id="GO:0004722">
    <property type="term" value="F:protein serine/threonine phosphatase activity"/>
    <property type="evidence" value="ECO:0007669"/>
    <property type="project" value="UniProtKB-EC"/>
</dbReference>
<evidence type="ECO:0000256" key="10">
    <source>
        <dbReference type="ARBA" id="ARBA00023288"/>
    </source>
</evidence>
<dbReference type="GO" id="GO:0005829">
    <property type="term" value="C:cytosol"/>
    <property type="evidence" value="ECO:0007669"/>
    <property type="project" value="TreeGrafter"/>
</dbReference>
<dbReference type="CDD" id="cd14519">
    <property type="entry name" value="DSP_DUSP22_15"/>
    <property type="match status" value="1"/>
</dbReference>
<dbReference type="InterPro" id="IPR000340">
    <property type="entry name" value="Dual-sp_phosphatase_cat-dom"/>
</dbReference>